<dbReference type="SUPFAM" id="SSF109604">
    <property type="entry name" value="HD-domain/PDEase-like"/>
    <property type="match status" value="2"/>
</dbReference>
<comment type="subunit">
    <text evidence="4">Homodimer.</text>
</comment>
<gene>
    <name evidence="9" type="ORF">A2Z42_00025</name>
</gene>
<reference evidence="9 10" key="1">
    <citation type="journal article" date="2016" name="Nat. Commun.">
        <title>Thousands of microbial genomes shed light on interconnected biogeochemical processes in an aquifer system.</title>
        <authorList>
            <person name="Anantharaman K."/>
            <person name="Brown C.T."/>
            <person name="Hug L.A."/>
            <person name="Sharon I."/>
            <person name="Castelle C.J."/>
            <person name="Probst A.J."/>
            <person name="Thomas B.C."/>
            <person name="Singh A."/>
            <person name="Wilkins M.J."/>
            <person name="Karaoz U."/>
            <person name="Brodie E.L."/>
            <person name="Williams K.H."/>
            <person name="Hubbard S.S."/>
            <person name="Banfield J.F."/>
        </authorList>
    </citation>
    <scope>NUCLEOTIDE SEQUENCE [LARGE SCALE GENOMIC DNA]</scope>
</reference>
<evidence type="ECO:0000256" key="4">
    <source>
        <dbReference type="ARBA" id="ARBA00011738"/>
    </source>
</evidence>
<dbReference type="Proteomes" id="UP000176645">
    <property type="component" value="Unassembled WGS sequence"/>
</dbReference>
<dbReference type="GO" id="GO:0005737">
    <property type="term" value="C:cytoplasm"/>
    <property type="evidence" value="ECO:0007669"/>
    <property type="project" value="TreeGrafter"/>
</dbReference>
<keyword evidence="7" id="KW-0378">Hydrolase</keyword>
<protein>
    <recommendedName>
        <fullName evidence="5">5'-deoxynucleotidase</fullName>
        <ecNumber evidence="5">3.1.3.89</ecNumber>
    </recommendedName>
</protein>
<dbReference type="Gene3D" id="1.10.3210.10">
    <property type="entry name" value="Hypothetical protein af1432"/>
    <property type="match status" value="2"/>
</dbReference>
<evidence type="ECO:0000256" key="5">
    <source>
        <dbReference type="ARBA" id="ARBA00012964"/>
    </source>
</evidence>
<name>A0A1G1WGH4_9BACT</name>
<organism evidence="9 10">
    <name type="scientific">Candidatus Woykebacteria bacterium RBG_19FT_COMBO_43_10</name>
    <dbReference type="NCBI Taxonomy" id="1802598"/>
    <lineage>
        <taxon>Bacteria</taxon>
        <taxon>Candidatus Woykeibacteriota</taxon>
    </lineage>
</organism>
<evidence type="ECO:0000256" key="7">
    <source>
        <dbReference type="ARBA" id="ARBA00022801"/>
    </source>
</evidence>
<proteinExistence type="predicted"/>
<comment type="caution">
    <text evidence="9">The sequence shown here is derived from an EMBL/GenBank/DDBJ whole genome shotgun (WGS) entry which is preliminary data.</text>
</comment>
<dbReference type="InterPro" id="IPR006674">
    <property type="entry name" value="HD_domain"/>
</dbReference>
<dbReference type="PANTHER" id="PTHR11845:SF13">
    <property type="entry name" value="5'-DEOXYNUCLEOTIDASE HDDC2"/>
    <property type="match status" value="1"/>
</dbReference>
<evidence type="ECO:0000256" key="2">
    <source>
        <dbReference type="ARBA" id="ARBA00001936"/>
    </source>
</evidence>
<comment type="cofactor">
    <cofactor evidence="2">
        <name>Mn(2+)</name>
        <dbReference type="ChEBI" id="CHEBI:29035"/>
    </cofactor>
</comment>
<evidence type="ECO:0000313" key="10">
    <source>
        <dbReference type="Proteomes" id="UP000176645"/>
    </source>
</evidence>
<evidence type="ECO:0000256" key="1">
    <source>
        <dbReference type="ARBA" id="ARBA00001638"/>
    </source>
</evidence>
<dbReference type="SMART" id="SM00471">
    <property type="entry name" value="HDc"/>
    <property type="match status" value="2"/>
</dbReference>
<dbReference type="AlphaFoldDB" id="A0A1G1WGH4"/>
<comment type="catalytic activity">
    <reaction evidence="1">
        <text>a 2'-deoxyribonucleoside 5'-phosphate + H2O = a 2'-deoxyribonucleoside + phosphate</text>
        <dbReference type="Rhea" id="RHEA:36167"/>
        <dbReference type="ChEBI" id="CHEBI:15377"/>
        <dbReference type="ChEBI" id="CHEBI:18274"/>
        <dbReference type="ChEBI" id="CHEBI:43474"/>
        <dbReference type="ChEBI" id="CHEBI:65317"/>
        <dbReference type="EC" id="3.1.3.89"/>
    </reaction>
</comment>
<keyword evidence="6" id="KW-0479">Metal-binding</keyword>
<dbReference type="InterPro" id="IPR003607">
    <property type="entry name" value="HD/PDEase_dom"/>
</dbReference>
<dbReference type="EMBL" id="MHCU01000057">
    <property type="protein sequence ID" value="OGY26744.1"/>
    <property type="molecule type" value="Genomic_DNA"/>
</dbReference>
<dbReference type="InterPro" id="IPR039356">
    <property type="entry name" value="YfbR/HDDC2"/>
</dbReference>
<feature type="domain" description="HD/PDEase" evidence="8">
    <location>
        <begin position="29"/>
        <end position="172"/>
    </location>
</feature>
<evidence type="ECO:0000256" key="6">
    <source>
        <dbReference type="ARBA" id="ARBA00022723"/>
    </source>
</evidence>
<comment type="cofactor">
    <cofactor evidence="3">
        <name>Co(2+)</name>
        <dbReference type="ChEBI" id="CHEBI:48828"/>
    </cofactor>
</comment>
<evidence type="ECO:0000313" key="9">
    <source>
        <dbReference type="EMBL" id="OGY26744.1"/>
    </source>
</evidence>
<feature type="domain" description="HD/PDEase" evidence="8">
    <location>
        <begin position="245"/>
        <end position="389"/>
    </location>
</feature>
<dbReference type="GO" id="GO:0002953">
    <property type="term" value="F:5'-deoxynucleotidase activity"/>
    <property type="evidence" value="ECO:0007669"/>
    <property type="project" value="UniProtKB-EC"/>
</dbReference>
<dbReference type="Pfam" id="PF13023">
    <property type="entry name" value="HD_3"/>
    <property type="match status" value="2"/>
</dbReference>
<sequence>MEALIKFFVETGKLKTLKRRGWVLRGVKDPETVADHAYRVLVLAWLSGYATNLNARRLLKLALVHSLSAVYIHYISPYDKLLEIKNQKALLKKYPALILRAPVDKKGKIALQRFHEENKAVKKLFGNLPEPIKGEAYSLWLDFQNRTSKEAKFLWVVDKLENLIQALEYKDYMEKDFLKPFLSQIDRLTDEKRILRFTDSLNRFFTEGESAVKNRQDKNLIKFILEVGKVKKVLRQGWVIRGVKEPESLASHSFRSALMVWVLSSQKKIDQRVLIVMAIVHDLFSALTGDITPYDATIEKIKDQDKKKAVIESLPWIGSQAQKELLAKQRLDREVKALDKILRYLPHKLRHELKYFWLEYKTGASKEGRFFRQVDRIEALLQALEYQTKNKNLPITSFWLQLKELLDDPRLVDFVAAIDDYYFKKGSRSQPLDKSGKIV</sequence>
<dbReference type="GO" id="GO:0046872">
    <property type="term" value="F:metal ion binding"/>
    <property type="evidence" value="ECO:0007669"/>
    <property type="project" value="UniProtKB-KW"/>
</dbReference>
<dbReference type="EC" id="3.1.3.89" evidence="5"/>
<evidence type="ECO:0000256" key="3">
    <source>
        <dbReference type="ARBA" id="ARBA00001941"/>
    </source>
</evidence>
<dbReference type="PANTHER" id="PTHR11845">
    <property type="entry name" value="5'-DEOXYNUCLEOTIDASE HDDC2"/>
    <property type="match status" value="1"/>
</dbReference>
<accession>A0A1G1WGH4</accession>
<evidence type="ECO:0000259" key="8">
    <source>
        <dbReference type="SMART" id="SM00471"/>
    </source>
</evidence>